<evidence type="ECO:0000313" key="4">
    <source>
        <dbReference type="EMBL" id="KAH0861490.1"/>
    </source>
</evidence>
<dbReference type="Gene3D" id="3.40.50.2000">
    <property type="entry name" value="Glycogen Phosphorylase B"/>
    <property type="match status" value="13"/>
</dbReference>
<name>A0ABQ7XZZ2_BRANA</name>
<keyword evidence="3" id="KW-0808">Transferase</keyword>
<evidence type="ECO:0000313" key="5">
    <source>
        <dbReference type="Proteomes" id="UP000824890"/>
    </source>
</evidence>
<evidence type="ECO:0000256" key="3">
    <source>
        <dbReference type="ARBA" id="ARBA00022679"/>
    </source>
</evidence>
<keyword evidence="2" id="KW-0328">Glycosyltransferase</keyword>
<proteinExistence type="inferred from homology"/>
<comment type="similarity">
    <text evidence="1">Belongs to the UDP-glycosyltransferase family.</text>
</comment>
<dbReference type="InterPro" id="IPR002213">
    <property type="entry name" value="UDP_glucos_trans"/>
</dbReference>
<dbReference type="PANTHER" id="PTHR11926:SF1164">
    <property type="entry name" value="UDP-GLYCOSYLTRANSFERASE 76C2"/>
    <property type="match status" value="1"/>
</dbReference>
<accession>A0ABQ7XZZ2</accession>
<dbReference type="Proteomes" id="UP000824890">
    <property type="component" value="Unassembled WGS sequence"/>
</dbReference>
<comment type="caution">
    <text evidence="4">The sequence shown here is derived from an EMBL/GenBank/DDBJ whole genome shotgun (WGS) entry which is preliminary data.</text>
</comment>
<dbReference type="CDD" id="cd03784">
    <property type="entry name" value="GT1_Gtf-like"/>
    <property type="match status" value="6"/>
</dbReference>
<gene>
    <name evidence="4" type="ORF">HID58_089751</name>
</gene>
<dbReference type="Pfam" id="PF00201">
    <property type="entry name" value="UDPGT"/>
    <property type="match status" value="6"/>
</dbReference>
<evidence type="ECO:0000256" key="1">
    <source>
        <dbReference type="ARBA" id="ARBA00009995"/>
    </source>
</evidence>
<dbReference type="SUPFAM" id="SSF53756">
    <property type="entry name" value="UDP-Glycosyltransferase/glycogen phosphorylase"/>
    <property type="match status" value="6"/>
</dbReference>
<dbReference type="EMBL" id="JAGKQM010000019">
    <property type="protein sequence ID" value="KAH0861490.1"/>
    <property type="molecule type" value="Genomic_DNA"/>
</dbReference>
<protein>
    <submittedName>
        <fullName evidence="4">Uncharacterized protein</fullName>
    </submittedName>
</protein>
<organism evidence="4 5">
    <name type="scientific">Brassica napus</name>
    <name type="common">Rape</name>
    <dbReference type="NCBI Taxonomy" id="3708"/>
    <lineage>
        <taxon>Eukaryota</taxon>
        <taxon>Viridiplantae</taxon>
        <taxon>Streptophyta</taxon>
        <taxon>Embryophyta</taxon>
        <taxon>Tracheophyta</taxon>
        <taxon>Spermatophyta</taxon>
        <taxon>Magnoliopsida</taxon>
        <taxon>eudicotyledons</taxon>
        <taxon>Gunneridae</taxon>
        <taxon>Pentapetalae</taxon>
        <taxon>rosids</taxon>
        <taxon>malvids</taxon>
        <taxon>Brassicales</taxon>
        <taxon>Brassicaceae</taxon>
        <taxon>Brassiceae</taxon>
        <taxon>Brassica</taxon>
    </lineage>
</organism>
<keyword evidence="5" id="KW-1185">Reference proteome</keyword>
<sequence>MKMFGLFTKTHREKTESSASSISMEKKKNGVRVILFPLPLQGCINPMLQLANILHSRGFSITVIHTRFNAPRASTHPLFTFLEIPDGLSESQINDEPTSNVMSLLAHINVNAESPFRECLQKLLLQESERVSCLIDDCGWLFTQSVAESLNLPRLVLSTFKATLLNAYPILPRIRTKGYLPVSDSGAEDPVLEFPPLLKRDLPRIFGEYGEKLDPFLDTVVDTTMRSSGLIFMSCEELEKHSLTLSNEIFKVPVFAIGPFHSYFSASSSSLFRQDETCIHWLDNQEDKSVIYVSLGSVVNITESEFLEIAWGLSNSKQPFLWVVRPGLVLGAQWIELLTEELVRSLEEKGKIVKWSPQQEVLAHRAVGGFLTHNGWNSTLESICEGVPMICLPGGWDQMLNARFVSDVWRVGIHLEGQIERKEIEKAVRMLMVESEGEMIRERMNVLKDELGRSVKEGGSSFRSIETLTNHILSLTILILEMEKRNKRRMILFPLPLQGCINPMLQLAKILFSRGFSITIIHTRFNAPKSSDHPLFTFLQIPDGLSETQKQSRDVLLQLTLLNNNCENPLRECLTNLIKGSETEEGGEISCLIDDSGWVFTQSVADSFNLPRFVLCAYKFTFFLGHLLVPQLRREGFLPFPDSEAEDSVPAFQPLRKKDLARIMGKKDQVEPLDAYLVKILETTKPASGLIVMSCEELDRDSLSESHKVFAFPIYPIGPPHIHVVPASSSSLFEPDQSCTPWLDKQETRSVMYVSLGSIVTITESQFLEIACGLRQTNLSFLWVVRPGSVQGRDWIESLPSGFMEGLNGKGKIVKWAPQLDVLAHRATGGFLTHNGWNSTLESICEGVPMISLPFVWDQLLNARFVSDVWRIGIHLEGRIERREIESAVIRLMVEPEGKQIRERVNALRDEVRRSVQRGGSSSRRKASMEKSNGLRVVLFPLPIQGCINPMFQLAKILHSRGFSITVIHTRFNTPKASNHPLYTFLEIQDGFCLIDDSGWIFTQHLAQSLNLSRFVLSTYKVSFFVGHFVLPKLRRERYLQPQGSSIACSEQDEPAEEFPPLRKKDLLRILDEETEVLDSYSDMILETTKASSGLVFVSSCEELDEDSLRQARREFQVPIFAIGPSHSYFPGSSSSLFTPDQTCIQWLDKQEDKTVIYVSFGSVVNISETELLEISWGLRNSDQPFLWVVRVGMVNGTKWIEAIPEKGKIVKWAPQQDVLKHRATGGFLTHNGWNSTVESVCEGVPMICVPSIERVVRKLLLEPEGEVIRERMKLLGEKVGRSVKQNGSAYRSLERLRRASMEKSNGLRVVLFPLPIQGCINPMFQLAKILHSRGFSITVIHTRFNAPKASNHHLYTFSEIPDGLSEAEASTQDVTLLLTLLNRSCEAPFRDCLTKLLRSSEEEKQRISCLIDDAGWIFTQPLAQSLNLPRLVTNTYKVSFFVGHFVIPKLRRERYLPLQEQDEPAEEFPPLKKKDLLQILDGETEVLNSYSDMILQTTKASSGLIFVSSCEELDQESLSQARKDYQIPIFAIGPSHIYFPGSSSSLFTVDETCIQWLDKQEDNSVIYVSFGSVVNISESELLEIAWGLRKSDQPFLWVVRVGMVNGTKWIEAIPEKLMDRLEEKGKIVKWAPQQDVLKHRATGGFLTHNGWNSTVESVCEGVPMICVPSVWDQLLNARFVSDVWMVGLHLEGRVERDEIERVVRKLLLEPEGEVIRERMKHLAEKVGRSVKQNGSAYRSLERLEKNREKASMEKNNGRRVILFPLPLQGCINPMIQLAKILHSRGFSITVIHTRFNAPKATSHPLFSFLEIQDGLSETETRTDDNTWLFTLLNRRCETPFRDCLTNLLGSSSDSETERISCLIHDSGWTFFTRSVAKSLKLPRLVLNTYTVSFFLNHFALPKLRREVSLLSQEQDDLVQDFPPLRKKDLLRILKEKREYLEPYLNMILETTKSSSGIIIMSCEELEQDSLCKARDAFKVPIFAIGPSYSNFPASSSSLFTQDETCIPWLDKQEDRSVIYVSFGSLISMTGPELTEIACGLRNSGQPFLLVVRVGLVKGTEWIDAIPEELMAKVNEKGKIVKWAPQQEVLKHQAIGGFLTHNGWNSTVESVREGVPMICLPCIWDQFVDARLVSDVWRVGLHLEHRIERNEIESLIRSLFSGNEGEAIRERMRLLKEKVGRSKRRKASMDQNNGRRVVLFPLPIQGCINPMFQMAKILHSKGFSITVIHTRFNAPKASSHPLFTFLEIQDGLSETDIRTDDNTWLFTLLNRRCEASFRECLTKLLGSSDSETGEKKQMISCLIHDSGWTFTGSVAESLKLPRLVLNVYTVSYFRSHFALPKLRREVNLLSQDSDQDDVVQEFPPLRKKDLVRLLKEKREYLEPYLNMILESTKSSSGIIFVMSCEELDQDSLPKAREEFKVPIFAIGPSHSKFPASSSSLFTQDETCIPWLDKQEDRSVIYVSFGSLASMTGPELIEIACGLRNSGQPFLLVVRVGSVKGTEWIEAIPEELMAKVNEKGKIVKWAPQQEVLKHRAIGGFLTHNGMNSVVESICEGVPMICLPCFWDQFLYARLVSDVWRVGLHLEHRIERNEIESAIRRLLFGSEGEAIRERMTLLKDKVERSVEENGSAYRSLESLIDHISSF</sequence>
<dbReference type="PANTHER" id="PTHR11926">
    <property type="entry name" value="GLUCOSYL/GLUCURONOSYL TRANSFERASES"/>
    <property type="match status" value="1"/>
</dbReference>
<evidence type="ECO:0000256" key="2">
    <source>
        <dbReference type="ARBA" id="ARBA00022676"/>
    </source>
</evidence>
<reference evidence="4 5" key="1">
    <citation type="submission" date="2021-05" db="EMBL/GenBank/DDBJ databases">
        <title>Genome Assembly of Synthetic Allotetraploid Brassica napus Reveals Homoeologous Exchanges between Subgenomes.</title>
        <authorList>
            <person name="Davis J.T."/>
        </authorList>
    </citation>
    <scope>NUCLEOTIDE SEQUENCE [LARGE SCALE GENOMIC DNA]</scope>
    <source>
        <strain evidence="5">cv. Da-Ae</strain>
        <tissue evidence="4">Seedling</tissue>
    </source>
</reference>